<dbReference type="RefSeq" id="WP_190832223.1">
    <property type="nucleotide sequence ID" value="NZ_CAWPPI010000072.1"/>
</dbReference>
<comment type="caution">
    <text evidence="2">The sequence shown here is derived from an EMBL/GenBank/DDBJ whole genome shotgun (WGS) entry which is preliminary data.</text>
</comment>
<dbReference type="PANTHER" id="PTHR31906">
    <property type="entry name" value="PLASTID-LIPID-ASSOCIATED PROTEIN 4, CHLOROPLASTIC-RELATED"/>
    <property type="match status" value="1"/>
</dbReference>
<reference evidence="2" key="1">
    <citation type="submission" date="2020-09" db="EMBL/GenBank/DDBJ databases">
        <title>Iningainema tapete sp. nov. (Scytonemataceae, Cyanobacteria) from greenhouses in central Florida (USA) produces two types of nodularin with biosynthetic potential for microcystin-LR and anabaenopeptins.</title>
        <authorList>
            <person name="Berthold D.E."/>
            <person name="Lefler F.W."/>
            <person name="Huang I.-S."/>
            <person name="Abdulla H."/>
            <person name="Zimba P.V."/>
            <person name="Laughinghouse H.D. IV."/>
        </authorList>
    </citation>
    <scope>NUCLEOTIDE SEQUENCE</scope>
    <source>
        <strain evidence="2">BLCCT55</strain>
    </source>
</reference>
<evidence type="ECO:0000313" key="2">
    <source>
        <dbReference type="EMBL" id="MBD2774765.1"/>
    </source>
</evidence>
<evidence type="ECO:0000313" key="3">
    <source>
        <dbReference type="Proteomes" id="UP000629098"/>
    </source>
</evidence>
<dbReference type="AlphaFoldDB" id="A0A8J7CFE6"/>
<gene>
    <name evidence="2" type="ORF">ICL16_22510</name>
</gene>
<dbReference type="Pfam" id="PF04755">
    <property type="entry name" value="PAP_fibrillin"/>
    <property type="match status" value="1"/>
</dbReference>
<accession>A0A8J7CFE6</accession>
<evidence type="ECO:0000259" key="1">
    <source>
        <dbReference type="Pfam" id="PF04755"/>
    </source>
</evidence>
<sequence>MLGKATLLEAIAGKNRGILASEQDKQAILAAIASLEDLNPTPNPVEAAELLDGNWRLLYTTSKPLLNLDRFPFSKLGQIYQCIRVKTFSVYNIAEIYGLPYLDGIVSVAAKFEPVSNRRVNVKFERSIVGLKSLIGYDNPENFIYQIEAGKKFTAIDFSLNREEQQGWLDITYLDSNLRVGRGNEGSVFVLTKP</sequence>
<keyword evidence="3" id="KW-1185">Reference proteome</keyword>
<dbReference type="EMBL" id="JACXAE010000072">
    <property type="protein sequence ID" value="MBD2774765.1"/>
    <property type="molecule type" value="Genomic_DNA"/>
</dbReference>
<name>A0A8J7CFE6_9CYAN</name>
<dbReference type="Proteomes" id="UP000629098">
    <property type="component" value="Unassembled WGS sequence"/>
</dbReference>
<proteinExistence type="predicted"/>
<dbReference type="InterPro" id="IPR006843">
    <property type="entry name" value="PAP/fibrillin_dom"/>
</dbReference>
<feature type="domain" description="Plastid lipid-associated protein/fibrillin conserved" evidence="1">
    <location>
        <begin position="3"/>
        <end position="191"/>
    </location>
</feature>
<organism evidence="2 3">
    <name type="scientific">Iningainema tapete BLCC-T55</name>
    <dbReference type="NCBI Taxonomy" id="2748662"/>
    <lineage>
        <taxon>Bacteria</taxon>
        <taxon>Bacillati</taxon>
        <taxon>Cyanobacteriota</taxon>
        <taxon>Cyanophyceae</taxon>
        <taxon>Nostocales</taxon>
        <taxon>Scytonemataceae</taxon>
        <taxon>Iningainema tapete</taxon>
    </lineage>
</organism>
<dbReference type="InterPro" id="IPR039633">
    <property type="entry name" value="PAP"/>
</dbReference>
<protein>
    <submittedName>
        <fullName evidence="2">PAP/fibrillin family protein</fullName>
    </submittedName>
</protein>